<accession>A0A1H3V0P1</accession>
<name>A0A1H3V0P1_9BACI</name>
<dbReference type="AlphaFoldDB" id="A0A1H3V0P1"/>
<keyword evidence="2" id="KW-1185">Reference proteome</keyword>
<evidence type="ECO:0000313" key="1">
    <source>
        <dbReference type="EMBL" id="SDZ68260.1"/>
    </source>
</evidence>
<gene>
    <name evidence="1" type="ORF">SAMN05421736_13317</name>
</gene>
<sequence>MKSSPIEEIVIFYEVCVEKGGGKRKEKHEVRQTRIAKWTRLPVVKPQPCWLRFLRRVF</sequence>
<organism evidence="1 2">
    <name type="scientific">Evansella caseinilytica</name>
    <dbReference type="NCBI Taxonomy" id="1503961"/>
    <lineage>
        <taxon>Bacteria</taxon>
        <taxon>Bacillati</taxon>
        <taxon>Bacillota</taxon>
        <taxon>Bacilli</taxon>
        <taxon>Bacillales</taxon>
        <taxon>Bacillaceae</taxon>
        <taxon>Evansella</taxon>
    </lineage>
</organism>
<protein>
    <submittedName>
        <fullName evidence="1">Uncharacterized protein</fullName>
    </submittedName>
</protein>
<dbReference type="STRING" id="1503961.SAMN05421736_13317"/>
<proteinExistence type="predicted"/>
<dbReference type="Proteomes" id="UP000198935">
    <property type="component" value="Unassembled WGS sequence"/>
</dbReference>
<dbReference type="EMBL" id="FNPI01000033">
    <property type="protein sequence ID" value="SDZ68260.1"/>
    <property type="molecule type" value="Genomic_DNA"/>
</dbReference>
<reference evidence="2" key="1">
    <citation type="submission" date="2016-10" db="EMBL/GenBank/DDBJ databases">
        <authorList>
            <person name="Varghese N."/>
            <person name="Submissions S."/>
        </authorList>
    </citation>
    <scope>NUCLEOTIDE SEQUENCE [LARGE SCALE GENOMIC DNA]</scope>
    <source>
        <strain evidence="2">SP</strain>
    </source>
</reference>
<evidence type="ECO:0000313" key="2">
    <source>
        <dbReference type="Proteomes" id="UP000198935"/>
    </source>
</evidence>